<dbReference type="EMBL" id="NXLV01000008">
    <property type="protein sequence ID" value="RDU70592.1"/>
    <property type="molecule type" value="Genomic_DNA"/>
</dbReference>
<dbReference type="Proteomes" id="UP000257045">
    <property type="component" value="Unassembled WGS sequence"/>
</dbReference>
<dbReference type="RefSeq" id="WP_115569687.1">
    <property type="nucleotide sequence ID" value="NZ_NXLV01000008.1"/>
</dbReference>
<keyword evidence="2" id="KW-1185">Reference proteome</keyword>
<proteinExistence type="predicted"/>
<dbReference type="AlphaFoldDB" id="A0A3D8IZ94"/>
<reference evidence="1 2" key="1">
    <citation type="submission" date="2018-04" db="EMBL/GenBank/DDBJ databases">
        <title>Novel Campyloabacter and Helicobacter Species and Strains.</title>
        <authorList>
            <person name="Mannion A.J."/>
            <person name="Shen Z."/>
            <person name="Fox J.G."/>
        </authorList>
    </citation>
    <scope>NUCLEOTIDE SEQUENCE [LARGE SCALE GENOMIC DNA]</scope>
    <source>
        <strain evidence="1 2">MIT 04-9366</strain>
    </source>
</reference>
<evidence type="ECO:0000313" key="2">
    <source>
        <dbReference type="Proteomes" id="UP000257045"/>
    </source>
</evidence>
<gene>
    <name evidence="1" type="ORF">CQA58_05320</name>
</gene>
<comment type="caution">
    <text evidence="1">The sequence shown here is derived from an EMBL/GenBank/DDBJ whole genome shotgun (WGS) entry which is preliminary data.</text>
</comment>
<dbReference type="OrthoDB" id="5324637at2"/>
<evidence type="ECO:0000313" key="1">
    <source>
        <dbReference type="EMBL" id="RDU70592.1"/>
    </source>
</evidence>
<accession>A0A3D8IZ94</accession>
<name>A0A3D8IZ94_9HELI</name>
<organism evidence="1 2">
    <name type="scientific">Helicobacter brantae</name>
    <dbReference type="NCBI Taxonomy" id="375927"/>
    <lineage>
        <taxon>Bacteria</taxon>
        <taxon>Pseudomonadati</taxon>
        <taxon>Campylobacterota</taxon>
        <taxon>Epsilonproteobacteria</taxon>
        <taxon>Campylobacterales</taxon>
        <taxon>Helicobacteraceae</taxon>
        <taxon>Helicobacter</taxon>
    </lineage>
</organism>
<protein>
    <submittedName>
        <fullName evidence="1">Uncharacterized protein</fullName>
    </submittedName>
</protein>
<sequence>MLESIVGLRVQEIYIYKGILCLSLGECIDSKAKVYRFDLEIQSPFRFTQGDRIIFGSYEGLWVEEEREIEIKAMRVIKADAKDLGDLRVEFEEGVVLEVFIDTRERSENWRLSDNLKDLQEDIVFNQKEEFFAQKAQKYKMIEKFLIRNAY</sequence>